<name>A0A6I9MKJ9_9TELE</name>
<dbReference type="RefSeq" id="XP_010766899.1">
    <property type="nucleotide sequence ID" value="XM_010768597.1"/>
</dbReference>
<dbReference type="GeneID" id="104943253"/>
<dbReference type="InterPro" id="IPR042566">
    <property type="entry name" value="L1_C"/>
</dbReference>
<keyword evidence="1" id="KW-1185">Reference proteome</keyword>
<dbReference type="AlphaFoldDB" id="A0A6I9MKJ9"/>
<protein>
    <submittedName>
        <fullName evidence="2">Uncharacterized protein isoform X1</fullName>
    </submittedName>
</protein>
<sequence length="250" mass="27766">MYCPFCGSSVTAPHGVCGVCGRDITFLKDVADKVPEEMPTTSAQPSTSAAGSSAVVYLSREKKQKIVKISVGVMRMMDGFLRPVRGRLLPLDVEPQWSCQELLAAAIKNQKDFKQVVEDGAHVLLYPDAREITNIPGTDIPFTVEMYKKTSGKPYQRIALYICTVEDLENSCVAYCAQQIQVLKDPEVMSQRVEYKDTIKELYKLGLKPALLFPAQLRLTLPGGGRKWISSVEEAKKYIATLQKSSEPQK</sequence>
<dbReference type="OrthoDB" id="2384350at2759"/>
<evidence type="ECO:0000313" key="1">
    <source>
        <dbReference type="Proteomes" id="UP000504611"/>
    </source>
</evidence>
<proteinExistence type="predicted"/>
<organism evidence="1 2">
    <name type="scientific">Notothenia coriiceps</name>
    <name type="common">black rockcod</name>
    <dbReference type="NCBI Taxonomy" id="8208"/>
    <lineage>
        <taxon>Eukaryota</taxon>
        <taxon>Metazoa</taxon>
        <taxon>Chordata</taxon>
        <taxon>Craniata</taxon>
        <taxon>Vertebrata</taxon>
        <taxon>Euteleostomi</taxon>
        <taxon>Actinopterygii</taxon>
        <taxon>Neopterygii</taxon>
        <taxon>Teleostei</taxon>
        <taxon>Neoteleostei</taxon>
        <taxon>Acanthomorphata</taxon>
        <taxon>Eupercaria</taxon>
        <taxon>Perciformes</taxon>
        <taxon>Notothenioidei</taxon>
        <taxon>Nototheniidae</taxon>
        <taxon>Notothenia</taxon>
    </lineage>
</organism>
<accession>A0A6I9MKJ9</accession>
<dbReference type="Proteomes" id="UP000504611">
    <property type="component" value="Unplaced"/>
</dbReference>
<reference evidence="2" key="1">
    <citation type="submission" date="2025-08" db="UniProtKB">
        <authorList>
            <consortium name="RefSeq"/>
        </authorList>
    </citation>
    <scope>IDENTIFICATION</scope>
    <source>
        <tissue evidence="2">Muscle</tissue>
    </source>
</reference>
<evidence type="ECO:0000313" key="2">
    <source>
        <dbReference type="RefSeq" id="XP_010766899.1"/>
    </source>
</evidence>
<gene>
    <name evidence="2" type="primary">LOC104943253</name>
</gene>
<dbReference type="Gene3D" id="3.30.250.20">
    <property type="entry name" value="L1 transposable element, C-terminal domain"/>
    <property type="match status" value="1"/>
</dbReference>
<dbReference type="KEGG" id="ncc:104943253"/>